<name>A0A0S3PTW8_9BRAD</name>
<dbReference type="Pfam" id="PF06808">
    <property type="entry name" value="DctM"/>
    <property type="match status" value="1"/>
</dbReference>
<dbReference type="EMBL" id="AP014946">
    <property type="protein sequence ID" value="BAT59398.1"/>
    <property type="molecule type" value="Genomic_DNA"/>
</dbReference>
<dbReference type="GO" id="GO:0022857">
    <property type="term" value="F:transmembrane transporter activity"/>
    <property type="evidence" value="ECO:0007669"/>
    <property type="project" value="UniProtKB-UniRule"/>
</dbReference>
<dbReference type="RefSeq" id="WP_096354680.1">
    <property type="nucleotide sequence ID" value="NZ_AP014946.1"/>
</dbReference>
<dbReference type="PANTHER" id="PTHR33362:SF4">
    <property type="entry name" value="2,3-DIKETO-L-GULONATE TRAP TRANSPORTER LARGE PERMEASE PROTEIN YIAN"/>
    <property type="match status" value="1"/>
</dbReference>
<feature type="transmembrane region" description="Helical" evidence="7">
    <location>
        <begin position="402"/>
        <end position="423"/>
    </location>
</feature>
<sequence length="432" mass="45854">MLVDWLPGILMLVLFALEVPIAFAIAIAALSFFLIDGSVPLNIFVQKMVTATDSYPLLAIPFFVLAGGIMNKAGITARLLVLADALVGHLTGALAQMCTVLATLLGGLTASSSADAAMLAKILGPEMVRANYSPAFAAVITSCAAIITALIPPSIGLIIYGYISDTSIGRLFVGGIVPGLLLAGALMTVTAVIAKKRGYLPRRREFAGAPALGRAFVDALWALSIPVFIVVGIRYGIFTPTEAGAITVLYTILVGRFAYRSLYFADLPRVMKETVLDTSSVMIMICAASAFGFYLAWERIPPQMANWLVSLTTNPILLLLLINALLIVLGTAIEGTSALIILTPIFVPILAKLGIDPVHFGIVLVTNLTIAGVTPPVGQMMFISSQVLRVPMEDYTIEVLPFLAAMCLVLVALTLFPQITLFLPDLVYGRGP</sequence>
<evidence type="ECO:0000259" key="8">
    <source>
        <dbReference type="Pfam" id="PF06808"/>
    </source>
</evidence>
<dbReference type="AlphaFoldDB" id="A0A0S3PTW8"/>
<keyword evidence="10" id="KW-1185">Reference proteome</keyword>
<dbReference type="PIRSF" id="PIRSF006066">
    <property type="entry name" value="HI0050"/>
    <property type="match status" value="1"/>
</dbReference>
<dbReference type="KEGG" id="vgo:GJW-30_1_01931"/>
<comment type="function">
    <text evidence="7">Part of the tripartite ATP-independent periplasmic (TRAP) transport system.</text>
</comment>
<keyword evidence="6 7" id="KW-0472">Membrane</keyword>
<proteinExistence type="inferred from homology"/>
<comment type="similarity">
    <text evidence="7">Belongs to the TRAP transporter large permease family.</text>
</comment>
<comment type="subcellular location">
    <subcellularLocation>
        <location evidence="1 7">Cell inner membrane</location>
        <topology evidence="1 7">Multi-pass membrane protein</topology>
    </subcellularLocation>
</comment>
<evidence type="ECO:0000256" key="1">
    <source>
        <dbReference type="ARBA" id="ARBA00004429"/>
    </source>
</evidence>
<dbReference type="Proteomes" id="UP000236884">
    <property type="component" value="Chromosome"/>
</dbReference>
<feature type="transmembrane region" description="Helical" evidence="7">
    <location>
        <begin position="93"/>
        <end position="114"/>
    </location>
</feature>
<keyword evidence="3 7" id="KW-0997">Cell inner membrane</keyword>
<accession>A0A0S3PTW8</accession>
<organism evidence="9 10">
    <name type="scientific">Variibacter gotjawalensis</name>
    <dbReference type="NCBI Taxonomy" id="1333996"/>
    <lineage>
        <taxon>Bacteria</taxon>
        <taxon>Pseudomonadati</taxon>
        <taxon>Pseudomonadota</taxon>
        <taxon>Alphaproteobacteria</taxon>
        <taxon>Hyphomicrobiales</taxon>
        <taxon>Nitrobacteraceae</taxon>
        <taxon>Variibacter</taxon>
    </lineage>
</organism>
<evidence type="ECO:0000256" key="2">
    <source>
        <dbReference type="ARBA" id="ARBA00022475"/>
    </source>
</evidence>
<dbReference type="PANTHER" id="PTHR33362">
    <property type="entry name" value="SIALIC ACID TRAP TRANSPORTER PERMEASE PROTEIN SIAT-RELATED"/>
    <property type="match status" value="1"/>
</dbReference>
<feature type="transmembrane region" description="Helical" evidence="7">
    <location>
        <begin position="317"/>
        <end position="350"/>
    </location>
</feature>
<evidence type="ECO:0000256" key="5">
    <source>
        <dbReference type="ARBA" id="ARBA00022989"/>
    </source>
</evidence>
<keyword evidence="2" id="KW-1003">Cell membrane</keyword>
<feature type="transmembrane region" description="Helical" evidence="7">
    <location>
        <begin position="243"/>
        <end position="263"/>
    </location>
</feature>
<dbReference type="NCBIfam" id="TIGR00786">
    <property type="entry name" value="dctM"/>
    <property type="match status" value="1"/>
</dbReference>
<feature type="transmembrane region" description="Helical" evidence="7">
    <location>
        <begin position="169"/>
        <end position="194"/>
    </location>
</feature>
<evidence type="ECO:0000313" key="9">
    <source>
        <dbReference type="EMBL" id="BAT59398.1"/>
    </source>
</evidence>
<dbReference type="GO" id="GO:0005886">
    <property type="term" value="C:plasma membrane"/>
    <property type="evidence" value="ECO:0007669"/>
    <property type="project" value="UniProtKB-SubCell"/>
</dbReference>
<feature type="transmembrane region" description="Helical" evidence="7">
    <location>
        <begin position="275"/>
        <end position="297"/>
    </location>
</feature>
<evidence type="ECO:0000256" key="3">
    <source>
        <dbReference type="ARBA" id="ARBA00022519"/>
    </source>
</evidence>
<protein>
    <recommendedName>
        <fullName evidence="7">TRAP transporter large permease protein</fullName>
    </recommendedName>
</protein>
<feature type="transmembrane region" description="Helical" evidence="7">
    <location>
        <begin position="215"/>
        <end position="237"/>
    </location>
</feature>
<evidence type="ECO:0000256" key="4">
    <source>
        <dbReference type="ARBA" id="ARBA00022692"/>
    </source>
</evidence>
<feature type="transmembrane region" description="Helical" evidence="7">
    <location>
        <begin position="55"/>
        <end position="73"/>
    </location>
</feature>
<feature type="domain" description="TRAP C4-dicarboxylate transport system permease DctM subunit" evidence="8">
    <location>
        <begin position="10"/>
        <end position="419"/>
    </location>
</feature>
<dbReference type="OrthoDB" id="9790209at2"/>
<evidence type="ECO:0000256" key="7">
    <source>
        <dbReference type="RuleBase" id="RU369079"/>
    </source>
</evidence>
<feature type="transmembrane region" description="Helical" evidence="7">
    <location>
        <begin position="135"/>
        <end position="163"/>
    </location>
</feature>
<keyword evidence="5 7" id="KW-1133">Transmembrane helix</keyword>
<dbReference type="InterPro" id="IPR010656">
    <property type="entry name" value="DctM"/>
</dbReference>
<feature type="transmembrane region" description="Helical" evidence="7">
    <location>
        <begin position="362"/>
        <end position="382"/>
    </location>
</feature>
<feature type="transmembrane region" description="Helical" evidence="7">
    <location>
        <begin position="6"/>
        <end position="35"/>
    </location>
</feature>
<comment type="subunit">
    <text evidence="7">The complex comprises the extracytoplasmic solute receptor protein and the two transmembrane proteins.</text>
</comment>
<gene>
    <name evidence="9" type="primary">siaT_7</name>
    <name evidence="9" type="ORF">GJW-30_1_01931</name>
</gene>
<evidence type="ECO:0000313" key="10">
    <source>
        <dbReference type="Proteomes" id="UP000236884"/>
    </source>
</evidence>
<reference evidence="9 10" key="1">
    <citation type="submission" date="2015-08" db="EMBL/GenBank/DDBJ databases">
        <title>Investigation of the bacterial diversity of lava forest soil.</title>
        <authorList>
            <person name="Lee J.S."/>
        </authorList>
    </citation>
    <scope>NUCLEOTIDE SEQUENCE [LARGE SCALE GENOMIC DNA]</scope>
    <source>
        <strain evidence="9 10">GJW-30</strain>
    </source>
</reference>
<keyword evidence="7" id="KW-0813">Transport</keyword>
<dbReference type="InterPro" id="IPR004681">
    <property type="entry name" value="TRAP_DctM"/>
</dbReference>
<keyword evidence="4 7" id="KW-0812">Transmembrane</keyword>
<evidence type="ECO:0000256" key="6">
    <source>
        <dbReference type="ARBA" id="ARBA00023136"/>
    </source>
</evidence>